<organism evidence="2 3">
    <name type="scientific">Piloderma croceum (strain F 1598)</name>
    <dbReference type="NCBI Taxonomy" id="765440"/>
    <lineage>
        <taxon>Eukaryota</taxon>
        <taxon>Fungi</taxon>
        <taxon>Dikarya</taxon>
        <taxon>Basidiomycota</taxon>
        <taxon>Agaricomycotina</taxon>
        <taxon>Agaricomycetes</taxon>
        <taxon>Agaricomycetidae</taxon>
        <taxon>Atheliales</taxon>
        <taxon>Atheliaceae</taxon>
        <taxon>Piloderma</taxon>
    </lineage>
</organism>
<gene>
    <name evidence="2" type="ORF">PILCRDRAFT_2688</name>
</gene>
<keyword evidence="3" id="KW-1185">Reference proteome</keyword>
<name>A0A0C3GCP1_PILCF</name>
<proteinExistence type="predicted"/>
<evidence type="ECO:0000313" key="2">
    <source>
        <dbReference type="EMBL" id="KIM89479.1"/>
    </source>
</evidence>
<dbReference type="InParanoid" id="A0A0C3GCP1"/>
<reference evidence="3" key="2">
    <citation type="submission" date="2015-01" db="EMBL/GenBank/DDBJ databases">
        <title>Evolutionary Origins and Diversification of the Mycorrhizal Mutualists.</title>
        <authorList>
            <consortium name="DOE Joint Genome Institute"/>
            <consortium name="Mycorrhizal Genomics Consortium"/>
            <person name="Kohler A."/>
            <person name="Kuo A."/>
            <person name="Nagy L.G."/>
            <person name="Floudas D."/>
            <person name="Copeland A."/>
            <person name="Barry K.W."/>
            <person name="Cichocki N."/>
            <person name="Veneault-Fourrey C."/>
            <person name="LaButti K."/>
            <person name="Lindquist E.A."/>
            <person name="Lipzen A."/>
            <person name="Lundell T."/>
            <person name="Morin E."/>
            <person name="Murat C."/>
            <person name="Riley R."/>
            <person name="Ohm R."/>
            <person name="Sun H."/>
            <person name="Tunlid A."/>
            <person name="Henrissat B."/>
            <person name="Grigoriev I.V."/>
            <person name="Hibbett D.S."/>
            <person name="Martin F."/>
        </authorList>
    </citation>
    <scope>NUCLEOTIDE SEQUENCE [LARGE SCALE GENOMIC DNA]</scope>
    <source>
        <strain evidence="3">F 1598</strain>
    </source>
</reference>
<reference evidence="2 3" key="1">
    <citation type="submission" date="2014-04" db="EMBL/GenBank/DDBJ databases">
        <authorList>
            <consortium name="DOE Joint Genome Institute"/>
            <person name="Kuo A."/>
            <person name="Tarkka M."/>
            <person name="Buscot F."/>
            <person name="Kohler A."/>
            <person name="Nagy L.G."/>
            <person name="Floudas D."/>
            <person name="Copeland A."/>
            <person name="Barry K.W."/>
            <person name="Cichocki N."/>
            <person name="Veneault-Fourrey C."/>
            <person name="LaButti K."/>
            <person name="Lindquist E.A."/>
            <person name="Lipzen A."/>
            <person name="Lundell T."/>
            <person name="Morin E."/>
            <person name="Murat C."/>
            <person name="Sun H."/>
            <person name="Tunlid A."/>
            <person name="Henrissat B."/>
            <person name="Grigoriev I.V."/>
            <person name="Hibbett D.S."/>
            <person name="Martin F."/>
            <person name="Nordberg H.P."/>
            <person name="Cantor M.N."/>
            <person name="Hua S.X."/>
        </authorList>
    </citation>
    <scope>NUCLEOTIDE SEQUENCE [LARGE SCALE GENOMIC DNA]</scope>
    <source>
        <strain evidence="2 3">F 1598</strain>
    </source>
</reference>
<feature type="coiled-coil region" evidence="1">
    <location>
        <begin position="172"/>
        <end position="199"/>
    </location>
</feature>
<keyword evidence="1" id="KW-0175">Coiled coil</keyword>
<dbReference type="HOGENOM" id="CLU_055847_0_0_1"/>
<dbReference type="EMBL" id="KN832975">
    <property type="protein sequence ID" value="KIM89479.1"/>
    <property type="molecule type" value="Genomic_DNA"/>
</dbReference>
<evidence type="ECO:0000313" key="3">
    <source>
        <dbReference type="Proteomes" id="UP000054166"/>
    </source>
</evidence>
<accession>A0A0C3GCP1</accession>
<sequence>MPSATNLVTEVRIRDPEHETLYLPSDITLDKHAEYGLSCLAVEELQLREGEAYDALDSVRHVVKYVMCLHADKRKHAKGQMMNLHTGDLVRDAENKQAKCVAKYQHARLAMIGLGRSAEYLQETFPEMKPQDLWMKDVSDKHKVGDGMITEGWIWQVGAMGNMSEEEWDAFSEETHTDLERWIEEVEILEEEFRRLMQGCDTMSQTWMSLAAMSAKKGYAAYARQKFDMFNRMAEDAQRSFQRAKGTWPSENVTVAEHAHAH</sequence>
<dbReference type="AlphaFoldDB" id="A0A0C3GCP1"/>
<dbReference type="STRING" id="765440.A0A0C3GCP1"/>
<evidence type="ECO:0000256" key="1">
    <source>
        <dbReference type="SAM" id="Coils"/>
    </source>
</evidence>
<protein>
    <submittedName>
        <fullName evidence="2">Uncharacterized protein</fullName>
    </submittedName>
</protein>
<dbReference type="Proteomes" id="UP000054166">
    <property type="component" value="Unassembled WGS sequence"/>
</dbReference>
<dbReference type="OrthoDB" id="3256058at2759"/>